<gene>
    <name evidence="5" type="ORF">MVEN_00050500</name>
</gene>
<feature type="domain" description="Integrase catalytic" evidence="4">
    <location>
        <begin position="323"/>
        <end position="502"/>
    </location>
</feature>
<dbReference type="GO" id="GO:0005634">
    <property type="term" value="C:nucleus"/>
    <property type="evidence" value="ECO:0007669"/>
    <property type="project" value="UniProtKB-ARBA"/>
</dbReference>
<dbReference type="InterPro" id="IPR057670">
    <property type="entry name" value="SH3_retrovirus"/>
</dbReference>
<evidence type="ECO:0000256" key="1">
    <source>
        <dbReference type="ARBA" id="ARBA00022750"/>
    </source>
</evidence>
<keyword evidence="1" id="KW-0645">Protease</keyword>
<dbReference type="InterPro" id="IPR054722">
    <property type="entry name" value="PolX-like_BBD"/>
</dbReference>
<dbReference type="Proteomes" id="UP000620124">
    <property type="component" value="Unassembled WGS sequence"/>
</dbReference>
<dbReference type="InterPro" id="IPR012337">
    <property type="entry name" value="RNaseH-like_sf"/>
</dbReference>
<evidence type="ECO:0000256" key="2">
    <source>
        <dbReference type="ARBA" id="ARBA00022884"/>
    </source>
</evidence>
<name>A0A8H6Z6T5_9AGAR</name>
<keyword evidence="2" id="KW-0694">RNA-binding</keyword>
<dbReference type="SUPFAM" id="SSF56672">
    <property type="entry name" value="DNA/RNA polymerases"/>
    <property type="match status" value="1"/>
</dbReference>
<organism evidence="5 6">
    <name type="scientific">Mycena venus</name>
    <dbReference type="NCBI Taxonomy" id="2733690"/>
    <lineage>
        <taxon>Eukaryota</taxon>
        <taxon>Fungi</taxon>
        <taxon>Dikarya</taxon>
        <taxon>Basidiomycota</taxon>
        <taxon>Agaricomycotina</taxon>
        <taxon>Agaricomycetes</taxon>
        <taxon>Agaricomycetidae</taxon>
        <taxon>Agaricales</taxon>
        <taxon>Marasmiineae</taxon>
        <taxon>Mycenaceae</taxon>
        <taxon>Mycena</taxon>
    </lineage>
</organism>
<keyword evidence="6" id="KW-1185">Reference proteome</keyword>
<dbReference type="CDD" id="cd09272">
    <property type="entry name" value="RNase_HI_RT_Ty1"/>
    <property type="match status" value="1"/>
</dbReference>
<keyword evidence="1" id="KW-0064">Aspartyl protease</keyword>
<dbReference type="InterPro" id="IPR001584">
    <property type="entry name" value="Integrase_cat-core"/>
</dbReference>
<dbReference type="Pfam" id="PF13976">
    <property type="entry name" value="gag_pre-integrs"/>
    <property type="match status" value="1"/>
</dbReference>
<dbReference type="InterPro" id="IPR036397">
    <property type="entry name" value="RNaseH_sf"/>
</dbReference>
<dbReference type="Gene3D" id="3.30.420.10">
    <property type="entry name" value="Ribonuclease H-like superfamily/Ribonuclease H"/>
    <property type="match status" value="1"/>
</dbReference>
<keyword evidence="1" id="KW-0378">Hydrolase</keyword>
<dbReference type="AlphaFoldDB" id="A0A8H6Z6T5"/>
<accession>A0A8H6Z6T5</accession>
<evidence type="ECO:0000259" key="4">
    <source>
        <dbReference type="PROSITE" id="PS50994"/>
    </source>
</evidence>
<dbReference type="PROSITE" id="PS50994">
    <property type="entry name" value="INTEGRASE"/>
    <property type="match status" value="1"/>
</dbReference>
<dbReference type="GO" id="GO:0015074">
    <property type="term" value="P:DNA integration"/>
    <property type="evidence" value="ECO:0007669"/>
    <property type="project" value="InterPro"/>
</dbReference>
<dbReference type="OrthoDB" id="7691805at2759"/>
<dbReference type="GO" id="GO:0004190">
    <property type="term" value="F:aspartic-type endopeptidase activity"/>
    <property type="evidence" value="ECO:0007669"/>
    <property type="project" value="UniProtKB-KW"/>
</dbReference>
<comment type="caution">
    <text evidence="5">The sequence shown here is derived from an EMBL/GenBank/DDBJ whole genome shotgun (WGS) entry which is preliminary data.</text>
</comment>
<sequence length="1205" mass="134410">MKTFHMPSCHHSPTPGTPLFHLFLTTSSKILPNSLLASLRRSPDSVSAPPPKPLDQLPFLPLTRQMPNVTNVGKRVTLPASTRIEIRRIKILLTHIKEERIGTRTGNVGSHLEPMWHRMMTVMKTSCSLPGSPQLRKICPQTTGFLDSGCSRTIVRKKTSFTEYSATAPHKISGIGETAGIGRGTVPLSFALGNSTCACMMRDVLHCPTAPFNLISVARLTDAGFTATFKNHTVELRSPNGTLMAVGDKISRLYKLRIKPQIVMPTHALVARTWDEWHRALGHLNFKSLRHLKSHDMVKGMQVRDEKADMQQCIACIQGKAHVRPFPQEAQRKYENIGDMTYTDLWGKARTRGIRGEHYFISFTDGHGFRSKVAFLKSKEGDEVLDKIKKYVAFVETQTGKKPRRFRFDNGKEYVNQKTLDWLESQGIEWELTAPHSSAQNGVAERLNRTIIERACAMLISAHLPLSCWPEAVAYSFYLKNLSPTRALSTNITPHEAFWKSKPDISNVHEFGSKFWVLRQGISLSKLEPKARQYIFVGVSEHSRAYRYYNPGSRQILTSRNVTFEKPQADSNGHEHFHPAPEPAPLPPTLEGEHENGNCSVGSTPNLAPAPTTFYREPQPLISEATPEPDEEEESENASPPPPSRNPTPTIHVRGKDIPLRAPSSRIAAKAAKDSAHLTFALAAETAAEFDDDPKTLAQARTAPDWQQFHAAMVSEKNQLERLGTWDLVELPAGRKAIASKWVWRRKRDATGKVAKHKARLVADGSRQIPGIDFHETYSPTIRLETFRFLLALAARYQLKVHGIDVVAAYLNGKLEETVYMKQPPDFDDGTGCVCKLKLSIYGLRQSGRNWNQKLDTAFKSLGFTRLIADQCVYIRREPATSSPTIVAVHVDDMTLFAHTNGELTQLKGELASQFNVTDLGPLTQILGMEITRNDSDGSIQLTQANYALRVLESVGMHNCKPVSTPLDHNVKLTALPDGDPRIGDTAFRHTYLSSLGKLMYLAVGTRPDLAYAVQHLSQFSQRPAAEHMSALKHVFRYLRGTYSLGILFRGNGDIKIYCDADWANDIADRRSISGYVSFFGSAPISWSSRKQPTVALSTMEAEYMALAKTTCEVLWLRELASELGLTPDGPTSDNQSAICFAANPVFHARSKHIDIRHHFVRERVASNEVILTHCASEDNLADMLTKALPRPQFVLLRDQVIGAA</sequence>
<dbReference type="SUPFAM" id="SSF53098">
    <property type="entry name" value="Ribonuclease H-like"/>
    <property type="match status" value="1"/>
</dbReference>
<dbReference type="GO" id="GO:0003723">
    <property type="term" value="F:RNA binding"/>
    <property type="evidence" value="ECO:0007669"/>
    <property type="project" value="UniProtKB-KW"/>
</dbReference>
<feature type="compositionally biased region" description="Acidic residues" evidence="3">
    <location>
        <begin position="627"/>
        <end position="636"/>
    </location>
</feature>
<dbReference type="Pfam" id="PF25597">
    <property type="entry name" value="SH3_retrovirus"/>
    <property type="match status" value="1"/>
</dbReference>
<dbReference type="InterPro" id="IPR025724">
    <property type="entry name" value="GAG-pre-integrase_dom"/>
</dbReference>
<dbReference type="Pfam" id="PF07727">
    <property type="entry name" value="RVT_2"/>
    <property type="match status" value="1"/>
</dbReference>
<evidence type="ECO:0000313" key="6">
    <source>
        <dbReference type="Proteomes" id="UP000620124"/>
    </source>
</evidence>
<dbReference type="PANTHER" id="PTHR11439">
    <property type="entry name" value="GAG-POL-RELATED RETROTRANSPOSON"/>
    <property type="match status" value="1"/>
</dbReference>
<dbReference type="Pfam" id="PF22936">
    <property type="entry name" value="Pol_BBD"/>
    <property type="match status" value="1"/>
</dbReference>
<feature type="region of interest" description="Disordered" evidence="3">
    <location>
        <begin position="566"/>
        <end position="656"/>
    </location>
</feature>
<protein>
    <submittedName>
        <fullName evidence="5">Polyprotein</fullName>
    </submittedName>
</protein>
<dbReference type="InterPro" id="IPR043502">
    <property type="entry name" value="DNA/RNA_pol_sf"/>
</dbReference>
<reference evidence="5" key="1">
    <citation type="submission" date="2020-05" db="EMBL/GenBank/DDBJ databases">
        <title>Mycena genomes resolve the evolution of fungal bioluminescence.</title>
        <authorList>
            <person name="Tsai I.J."/>
        </authorList>
    </citation>
    <scope>NUCLEOTIDE SEQUENCE</scope>
    <source>
        <strain evidence="5">CCC161011</strain>
    </source>
</reference>
<proteinExistence type="predicted"/>
<evidence type="ECO:0000256" key="3">
    <source>
        <dbReference type="SAM" id="MobiDB-lite"/>
    </source>
</evidence>
<dbReference type="EMBL" id="JACAZI010000001">
    <property type="protein sequence ID" value="KAF7371927.1"/>
    <property type="molecule type" value="Genomic_DNA"/>
</dbReference>
<dbReference type="PANTHER" id="PTHR11439:SF483">
    <property type="entry name" value="PEPTIDE SYNTHASE GLIP-LIKE, PUTATIVE (AFU_ORTHOLOGUE AFUA_3G12920)-RELATED"/>
    <property type="match status" value="1"/>
</dbReference>
<evidence type="ECO:0000313" key="5">
    <source>
        <dbReference type="EMBL" id="KAF7371927.1"/>
    </source>
</evidence>
<dbReference type="InterPro" id="IPR013103">
    <property type="entry name" value="RVT_2"/>
</dbReference>
<feature type="compositionally biased region" description="Polar residues" evidence="3">
    <location>
        <begin position="597"/>
        <end position="606"/>
    </location>
</feature>